<evidence type="ECO:0000256" key="1">
    <source>
        <dbReference type="SAM" id="Phobius"/>
    </source>
</evidence>
<evidence type="ECO:0000313" key="2">
    <source>
        <dbReference type="EMBL" id="CAE7285492.1"/>
    </source>
</evidence>
<keyword evidence="1" id="KW-0812">Transmembrane</keyword>
<dbReference type="OrthoDB" id="437342at2759"/>
<dbReference type="EMBL" id="CAJNJA010011991">
    <property type="protein sequence ID" value="CAE7285492.1"/>
    <property type="molecule type" value="Genomic_DNA"/>
</dbReference>
<sequence>MLHPESPFRLVWLTPAFVFVLGEAFLVPFMLSFDVDTQPNSVLGIAFRVVDL</sequence>
<protein>
    <submittedName>
        <fullName evidence="2">Kcnh7 protein</fullName>
    </submittedName>
</protein>
<accession>A0A812NCG4</accession>
<keyword evidence="3" id="KW-1185">Reference proteome</keyword>
<name>A0A812NCG4_9DINO</name>
<evidence type="ECO:0000313" key="3">
    <source>
        <dbReference type="Proteomes" id="UP000601435"/>
    </source>
</evidence>
<keyword evidence="1" id="KW-0472">Membrane</keyword>
<proteinExistence type="predicted"/>
<organism evidence="2 3">
    <name type="scientific">Symbiodinium necroappetens</name>
    <dbReference type="NCBI Taxonomy" id="1628268"/>
    <lineage>
        <taxon>Eukaryota</taxon>
        <taxon>Sar</taxon>
        <taxon>Alveolata</taxon>
        <taxon>Dinophyceae</taxon>
        <taxon>Suessiales</taxon>
        <taxon>Symbiodiniaceae</taxon>
        <taxon>Symbiodinium</taxon>
    </lineage>
</organism>
<feature type="non-terminal residue" evidence="2">
    <location>
        <position position="1"/>
    </location>
</feature>
<dbReference type="Proteomes" id="UP000601435">
    <property type="component" value="Unassembled WGS sequence"/>
</dbReference>
<keyword evidence="1" id="KW-1133">Transmembrane helix</keyword>
<gene>
    <name evidence="2" type="primary">Kcnh7</name>
    <name evidence="2" type="ORF">SNEC2469_LOCUS6975</name>
</gene>
<feature type="transmembrane region" description="Helical" evidence="1">
    <location>
        <begin position="12"/>
        <end position="31"/>
    </location>
</feature>
<reference evidence="2" key="1">
    <citation type="submission" date="2021-02" db="EMBL/GenBank/DDBJ databases">
        <authorList>
            <person name="Dougan E. K."/>
            <person name="Rhodes N."/>
            <person name="Thang M."/>
            <person name="Chan C."/>
        </authorList>
    </citation>
    <scope>NUCLEOTIDE SEQUENCE</scope>
</reference>
<comment type="caution">
    <text evidence="2">The sequence shown here is derived from an EMBL/GenBank/DDBJ whole genome shotgun (WGS) entry which is preliminary data.</text>
</comment>
<dbReference type="AlphaFoldDB" id="A0A812NCG4"/>